<dbReference type="AlphaFoldDB" id="A0AAE1ESY7"/>
<evidence type="ECO:0000313" key="1">
    <source>
        <dbReference type="EMBL" id="KAK3860807.1"/>
    </source>
</evidence>
<organism evidence="1 2">
    <name type="scientific">Petrolisthes cinctipes</name>
    <name type="common">Flat porcelain crab</name>
    <dbReference type="NCBI Taxonomy" id="88211"/>
    <lineage>
        <taxon>Eukaryota</taxon>
        <taxon>Metazoa</taxon>
        <taxon>Ecdysozoa</taxon>
        <taxon>Arthropoda</taxon>
        <taxon>Crustacea</taxon>
        <taxon>Multicrustacea</taxon>
        <taxon>Malacostraca</taxon>
        <taxon>Eumalacostraca</taxon>
        <taxon>Eucarida</taxon>
        <taxon>Decapoda</taxon>
        <taxon>Pleocyemata</taxon>
        <taxon>Anomura</taxon>
        <taxon>Galatheoidea</taxon>
        <taxon>Porcellanidae</taxon>
        <taxon>Petrolisthes</taxon>
    </lineage>
</organism>
<sequence length="88" mass="9095">MSLNGTETGSVIGGSFQCLTRPTATVPVTYDLRPPEVSVYLGGGGQQEATRVLCQSPPLSPSYTRLLKSRAPGMPTALKGVSGACRVA</sequence>
<accession>A0AAE1ESY7</accession>
<gene>
    <name evidence="1" type="ORF">Pcinc_033162</name>
</gene>
<evidence type="ECO:0000313" key="2">
    <source>
        <dbReference type="Proteomes" id="UP001286313"/>
    </source>
</evidence>
<keyword evidence="2" id="KW-1185">Reference proteome</keyword>
<dbReference type="Proteomes" id="UP001286313">
    <property type="component" value="Unassembled WGS sequence"/>
</dbReference>
<reference evidence="1" key="1">
    <citation type="submission" date="2023-10" db="EMBL/GenBank/DDBJ databases">
        <title>Genome assemblies of two species of porcelain crab, Petrolisthes cinctipes and Petrolisthes manimaculis (Anomura: Porcellanidae).</title>
        <authorList>
            <person name="Angst P."/>
        </authorList>
    </citation>
    <scope>NUCLEOTIDE SEQUENCE</scope>
    <source>
        <strain evidence="1">PB745_01</strain>
        <tissue evidence="1">Gill</tissue>
    </source>
</reference>
<name>A0AAE1ESY7_PETCI</name>
<proteinExistence type="predicted"/>
<protein>
    <submittedName>
        <fullName evidence="1">Uncharacterized protein</fullName>
    </submittedName>
</protein>
<dbReference type="EMBL" id="JAWQEG010004627">
    <property type="protein sequence ID" value="KAK3860807.1"/>
    <property type="molecule type" value="Genomic_DNA"/>
</dbReference>
<comment type="caution">
    <text evidence="1">The sequence shown here is derived from an EMBL/GenBank/DDBJ whole genome shotgun (WGS) entry which is preliminary data.</text>
</comment>